<keyword evidence="1" id="KW-1133">Transmembrane helix</keyword>
<evidence type="ECO:0000313" key="2">
    <source>
        <dbReference type="EMBL" id="KAK1371432.1"/>
    </source>
</evidence>
<comment type="caution">
    <text evidence="2">The sequence shown here is derived from an EMBL/GenBank/DDBJ whole genome shotgun (WGS) entry which is preliminary data.</text>
</comment>
<feature type="transmembrane region" description="Helical" evidence="1">
    <location>
        <begin position="35"/>
        <end position="52"/>
    </location>
</feature>
<evidence type="ECO:0000256" key="1">
    <source>
        <dbReference type="SAM" id="Phobius"/>
    </source>
</evidence>
<keyword evidence="1" id="KW-0812">Transmembrane</keyword>
<evidence type="ECO:0000313" key="3">
    <source>
        <dbReference type="Proteomes" id="UP001237642"/>
    </source>
</evidence>
<feature type="transmembrane region" description="Helical" evidence="1">
    <location>
        <begin position="369"/>
        <end position="387"/>
    </location>
</feature>
<dbReference type="EMBL" id="JAUIZM010000008">
    <property type="protein sequence ID" value="KAK1371432.1"/>
    <property type="molecule type" value="Genomic_DNA"/>
</dbReference>
<feature type="transmembrane region" description="Helical" evidence="1">
    <location>
        <begin position="96"/>
        <end position="117"/>
    </location>
</feature>
<feature type="transmembrane region" description="Helical" evidence="1">
    <location>
        <begin position="425"/>
        <end position="445"/>
    </location>
</feature>
<keyword evidence="3" id="KW-1185">Reference proteome</keyword>
<feature type="transmembrane region" description="Helical" evidence="1">
    <location>
        <begin position="5"/>
        <end position="23"/>
    </location>
</feature>
<dbReference type="InterPro" id="IPR053258">
    <property type="entry name" value="Ca-permeable_cation_channel"/>
</dbReference>
<protein>
    <recommendedName>
        <fullName evidence="4">Transmembrane protein</fullName>
    </recommendedName>
</protein>
<proteinExistence type="predicted"/>
<name>A0AAD8MFY0_9APIA</name>
<organism evidence="2 3">
    <name type="scientific">Heracleum sosnowskyi</name>
    <dbReference type="NCBI Taxonomy" id="360622"/>
    <lineage>
        <taxon>Eukaryota</taxon>
        <taxon>Viridiplantae</taxon>
        <taxon>Streptophyta</taxon>
        <taxon>Embryophyta</taxon>
        <taxon>Tracheophyta</taxon>
        <taxon>Spermatophyta</taxon>
        <taxon>Magnoliopsida</taxon>
        <taxon>eudicotyledons</taxon>
        <taxon>Gunneridae</taxon>
        <taxon>Pentapetalae</taxon>
        <taxon>asterids</taxon>
        <taxon>campanulids</taxon>
        <taxon>Apiales</taxon>
        <taxon>Apiaceae</taxon>
        <taxon>Apioideae</taxon>
        <taxon>apioid superclade</taxon>
        <taxon>Tordylieae</taxon>
        <taxon>Tordyliinae</taxon>
        <taxon>Heracleum</taxon>
    </lineage>
</organism>
<reference evidence="2" key="2">
    <citation type="submission" date="2023-05" db="EMBL/GenBank/DDBJ databases">
        <authorList>
            <person name="Schelkunov M.I."/>
        </authorList>
    </citation>
    <scope>NUCLEOTIDE SEQUENCE</scope>
    <source>
        <strain evidence="2">Hsosn_3</strain>
        <tissue evidence="2">Leaf</tissue>
    </source>
</reference>
<dbReference type="PANTHER" id="PTHR34115:SF5">
    <property type="entry name" value="PROTEIN, PUTATIVE-RELATED"/>
    <property type="match status" value="1"/>
</dbReference>
<accession>A0AAD8MFY0</accession>
<sequence>MASTGVVEVVTFLLTVLQIMYASKSVSPLDTHPNIMLTAISTFLLYCFACYLQHFTSIFASSTWSVLVIYANFRNFLGFISIISLASIIFSTSSTTLAIVHLLSALFFSGKSVLSFIQNRKSVATRRSNSYTNFQVNSSTDPLSMAENGMVNVKSTVEGKIQFGRISENLDEEKGWALAKLGGELNAKKRRALPQKGIVISGVENGDVLQLHDSGIVTKLGFTQDNQMASSKGKSKMVGENLFNTNGLWSQEAIAAVEKGKNMNKKLGKMVLNLEDEVIENVLLADWLEKAIQDQFDKKEKDQHDLIPHAENKSQLEGISGCEIVEDEGHGCFVSTFILRGIFKELNSFSGFWLMSVVFAILFEMDVELVWFYVSWFICYVYVLALLQTAWYATQVVQATWCAGLLGVDTWLNGSTRSSCDFGELGFLLIVSLSMTNLYVFGWCISPKDDVVGKISCSWSEMLTTMGHSGASWEGCFEIVFSNWFAEKMPWAFDLKLVPVRIKLQCK</sequence>
<evidence type="ECO:0008006" key="4">
    <source>
        <dbReference type="Google" id="ProtNLM"/>
    </source>
</evidence>
<keyword evidence="1" id="KW-0472">Membrane</keyword>
<gene>
    <name evidence="2" type="ORF">POM88_037524</name>
</gene>
<dbReference type="AlphaFoldDB" id="A0AAD8MFY0"/>
<reference evidence="2" key="1">
    <citation type="submission" date="2023-02" db="EMBL/GenBank/DDBJ databases">
        <title>Genome of toxic invasive species Heracleum sosnowskyi carries increased number of genes despite the absence of recent whole-genome duplications.</title>
        <authorList>
            <person name="Schelkunov M."/>
            <person name="Shtratnikova V."/>
            <person name="Makarenko M."/>
            <person name="Klepikova A."/>
            <person name="Omelchenko D."/>
            <person name="Novikova G."/>
            <person name="Obukhova E."/>
            <person name="Bogdanov V."/>
            <person name="Penin A."/>
            <person name="Logacheva M."/>
        </authorList>
    </citation>
    <scope>NUCLEOTIDE SEQUENCE</scope>
    <source>
        <strain evidence="2">Hsosn_3</strain>
        <tissue evidence="2">Leaf</tissue>
    </source>
</reference>
<dbReference type="PANTHER" id="PTHR34115">
    <property type="entry name" value="PROTEIN, PUTATIVE-RELATED"/>
    <property type="match status" value="1"/>
</dbReference>
<feature type="transmembrane region" description="Helical" evidence="1">
    <location>
        <begin position="64"/>
        <end position="90"/>
    </location>
</feature>
<dbReference type="Proteomes" id="UP001237642">
    <property type="component" value="Unassembled WGS sequence"/>
</dbReference>